<organism evidence="1 2">
    <name type="scientific">Dawidia cretensis</name>
    <dbReference type="NCBI Taxonomy" id="2782350"/>
    <lineage>
        <taxon>Bacteria</taxon>
        <taxon>Pseudomonadati</taxon>
        <taxon>Bacteroidota</taxon>
        <taxon>Cytophagia</taxon>
        <taxon>Cytophagales</taxon>
        <taxon>Chryseotaleaceae</taxon>
        <taxon>Dawidia</taxon>
    </lineage>
</organism>
<gene>
    <name evidence="1" type="ORF">KK062_27975</name>
</gene>
<dbReference type="Proteomes" id="UP001319080">
    <property type="component" value="Unassembled WGS sequence"/>
</dbReference>
<keyword evidence="2" id="KW-1185">Reference proteome</keyword>
<name>A0AAP2E549_9BACT</name>
<dbReference type="RefSeq" id="WP_254087679.1">
    <property type="nucleotide sequence ID" value="NZ_JAHESE010000050.1"/>
</dbReference>
<protein>
    <submittedName>
        <fullName evidence="1">Uncharacterized protein</fullName>
    </submittedName>
</protein>
<dbReference type="EMBL" id="JAHESE010000050">
    <property type="protein sequence ID" value="MBT1712112.1"/>
    <property type="molecule type" value="Genomic_DNA"/>
</dbReference>
<evidence type="ECO:0000313" key="1">
    <source>
        <dbReference type="EMBL" id="MBT1712112.1"/>
    </source>
</evidence>
<comment type="caution">
    <text evidence="1">The sequence shown here is derived from an EMBL/GenBank/DDBJ whole genome shotgun (WGS) entry which is preliminary data.</text>
</comment>
<accession>A0AAP2E549</accession>
<sequence>MNTTLFKLYMIPVILVVVMSCKPRSDLNVHWNEDKSLLSIHAQKQKLSAVLDEIQSKTSFTVFVPGGDPDSLVTASFENQPLNAGLDVLIGKHRGYTFDTKEKEFSLVGKEGVKVGRKKPDKTATERKSKPDTAEVFVAKDREKLKGKIDTLLAEKPIGRITKAAPEKVEVPEKKSKTESRSPLEPQQGQFYKLRLRFADDAITIVKVISVKGALRQNEATNRDYLVAFESGNTLLSIATFDDPLILHSYDPNPDAEHKELKAKRATVDVVLPDTFTEREKNSIVVSVYQITKPLPEKITPDTWSKVKPALTQRATFRLAEIIKKQ</sequence>
<evidence type="ECO:0000313" key="2">
    <source>
        <dbReference type="Proteomes" id="UP001319080"/>
    </source>
</evidence>
<reference evidence="1 2" key="1">
    <citation type="submission" date="2021-05" db="EMBL/GenBank/DDBJ databases">
        <title>A Polyphasic approach of four new species of the genus Ohtaekwangia: Ohtaekwangia histidinii sp. nov., Ohtaekwangia cretensis sp. nov., Ohtaekwangia indiensis sp. nov., Ohtaekwangia reichenbachii sp. nov. from diverse environment.</title>
        <authorList>
            <person name="Octaviana S."/>
        </authorList>
    </citation>
    <scope>NUCLEOTIDE SEQUENCE [LARGE SCALE GENOMIC DNA]</scope>
    <source>
        <strain evidence="1 2">PWU5</strain>
    </source>
</reference>
<proteinExistence type="predicted"/>
<dbReference type="AlphaFoldDB" id="A0AAP2E549"/>
<dbReference type="PROSITE" id="PS51257">
    <property type="entry name" value="PROKAR_LIPOPROTEIN"/>
    <property type="match status" value="1"/>
</dbReference>